<feature type="compositionally biased region" description="Basic and acidic residues" evidence="4">
    <location>
        <begin position="1"/>
        <end position="11"/>
    </location>
</feature>
<dbReference type="PANTHER" id="PTHR46524:SF7">
    <property type="entry name" value="CW-TYPE ZINC FINGER"/>
    <property type="match status" value="1"/>
</dbReference>
<feature type="compositionally biased region" description="Acidic residues" evidence="4">
    <location>
        <begin position="21"/>
        <end position="41"/>
    </location>
</feature>
<accession>A0A9E7FV13</accession>
<keyword evidence="3" id="KW-0862">Zinc</keyword>
<feature type="region of interest" description="Disordered" evidence="4">
    <location>
        <begin position="1170"/>
        <end position="1201"/>
    </location>
</feature>
<feature type="compositionally biased region" description="Basic and acidic residues" evidence="4">
    <location>
        <begin position="441"/>
        <end position="466"/>
    </location>
</feature>
<dbReference type="InterPro" id="IPR056406">
    <property type="entry name" value="THD_CWZF3/5/7"/>
</dbReference>
<feature type="region of interest" description="Disordered" evidence="4">
    <location>
        <begin position="1549"/>
        <end position="1580"/>
    </location>
</feature>
<feature type="compositionally biased region" description="Basic and acidic residues" evidence="4">
    <location>
        <begin position="925"/>
        <end position="939"/>
    </location>
</feature>
<gene>
    <name evidence="6" type="ORF">MUK42_20842</name>
</gene>
<evidence type="ECO:0000256" key="2">
    <source>
        <dbReference type="ARBA" id="ARBA00022771"/>
    </source>
</evidence>
<feature type="region of interest" description="Disordered" evidence="4">
    <location>
        <begin position="295"/>
        <end position="328"/>
    </location>
</feature>
<keyword evidence="2" id="KW-0863">Zinc-finger</keyword>
<dbReference type="OrthoDB" id="757982at2759"/>
<feature type="compositionally biased region" description="Basic and acidic residues" evidence="4">
    <location>
        <begin position="493"/>
        <end position="505"/>
    </location>
</feature>
<dbReference type="InterPro" id="IPR055300">
    <property type="entry name" value="CWZF3/5/7"/>
</dbReference>
<protein>
    <submittedName>
        <fullName evidence="6">CW-type Zinc Finger</fullName>
    </submittedName>
</protein>
<feature type="region of interest" description="Disordered" evidence="4">
    <location>
        <begin position="658"/>
        <end position="680"/>
    </location>
</feature>
<sequence>MLSVGRREDGRQGLGFGGGGMDEDNELEEGEACSGQEDDPCVDPDALSYIDEKIQDVLGHFQKDFEAGVSAENLGAKFGGYGSFLPTHQRSSSILCQPRSPQKLPNQNVTRSPYKSTVEVTNQDNSVTMSSPFPRNNTVAVSLLDNSYKTDSCVNKPNVQEPSSECSSFNKTTNGTDHKTLKVRIKMVDNNLARNNAAIYSGLGLDYSPSSSFEDSPDGNEGVFPGFRDLPDESPRTIIQVMTCFAVPGGFLLSPLQDNLFHLTEKDISYIKQSKTHKSYKGLPETTIDFADSTTHSREVKGQMKQTKARGQKGRPSEIKDSEGKDNITFGREIESETNSGRELTSNSFNMPASSISKNAIKEARPIVGNAVKIDTKVLDQLSEMKMTSLKDQSSFTGSVKELFESTPNNGIDNTGNEVMNSRGQLNAKISMSKKALEEGNKDYLKDKKSDLQRERRSNIEKDITDTHSSGHKRSNEQVSVPIDRFKPGSSPSRERILQRKEQRSDRKKKLKVSHTNSEPFGEILKDNVNGNVIATTKEKKKASHSKADNAQKKSKVLKPRKDLSGSSFSESHGNIIWDVKVEEFENGVGLLNRSKGKQKAVKCKHEKKPIVSTQASKEPGMNRCDVSEEETTNALHALYLAPAPENGAILDGRDVAAPENDPVKDRKKPIVSTQASKEMSGCNKVEDTPISGAFVTEPMLAPLACNAPATDATVAPQPPVVIEEHWVCCDICQKWRLLPYGTNPGHLPTKWQCKLLNWLPGMNRCDVSEEETTNALHALYLAPAPENGAILDGRDVAAPGASLASGVRLGQNLELHVQNVPITEKKKSALKDASSIPTHSTPAEIPNFVKKDEQAFVKSRSSNDTNQYLHSEIDSSSKGGLGNTSRLTDFSVEKHKPKQKDKHKNRRGNSDGGDHSGKSKKHSKSENQRGIDQDDLRTSKKARKESLQYTNKSCTSDNVTAKAFEVTDVGGYSTKVITNDQTRGDNNPLLNDSKCDIKSNSSATFKKSRDEVQSITNCESKDHVSASDVEKSCNLDVSVKKWKMKDWQESQQNQEALVSRQHVVENGVIVKGVLGENDPVKDRNFESLLSERKRYKTSKLNSKMDKRCTMTKMSLHASGEHLPDGMDEALYVVEKEHRFSHSQENAASLRELEFDSLKRDIAYAQPPVAANSSSSMVSGSHKSRSNIRETKGSPVESVSSSPLRILGIQKPSCKRTSEQKDYAINADSSLLESPKRCSDGEVDGGNGHSGKFRKQISIQQQSFESHRVVGSGTLDSLGETFDYLEKEKIQLSVGKSEERLHVKNGASDDFSPAELGEQHPYKDDIQDLGKVNKDHLVNESSQRKSSKSSLSSKGKHRGSKSDLGKNKLRVSGPYTVNKDVHSTNNGSSCRFEATSGYCEDGKDGFDEKDEKDCLGKKEPASRWTTSRQYNITNFTVQENMDANAPTMHSSQQKDIESKVPVCGSRHIKPEFQVKPSFHNGKELDHNHLDRIDFPEPPSGLGKSQLKLTAGCKQETQYRIPHMVSSPLKASRLDVGMVDAVNAHASNVVKQHSQPEIHDRSHHTNMRHATPNGPDTSSPLRKEHYSAVMKEARDLKHSANRLKSEGLELESTGLYFEAALKFLHVAALMEPVNLDSVKQAEAAQMYFETAKLCEFVAHEYEKVKDMAAAALAYKCVEVAHLKSAYCKNPNASKDRHELQAALQFLPPGESPSSSASDVDNLNNQIILGKNASTKAVSSPQVGGSHVIAARHHHQVMRLLHYTNDLNCAFEATRKAHICLAAAVDSFGKDRVDCLSSVRKALNFNFHNVDGLLRHVRLSLDSIGR</sequence>
<dbReference type="EMBL" id="CP097507">
    <property type="protein sequence ID" value="URE01458.1"/>
    <property type="molecule type" value="Genomic_DNA"/>
</dbReference>
<feature type="compositionally biased region" description="Basic residues" evidence="4">
    <location>
        <begin position="896"/>
        <end position="908"/>
    </location>
</feature>
<keyword evidence="1" id="KW-0479">Metal-binding</keyword>
<dbReference type="Pfam" id="PF07496">
    <property type="entry name" value="zf-CW"/>
    <property type="match status" value="1"/>
</dbReference>
<dbReference type="Proteomes" id="UP001055439">
    <property type="component" value="Chromosome 5"/>
</dbReference>
<dbReference type="PROSITE" id="PS51050">
    <property type="entry name" value="ZF_CW"/>
    <property type="match status" value="1"/>
</dbReference>
<reference evidence="6" key="1">
    <citation type="submission" date="2022-05" db="EMBL/GenBank/DDBJ databases">
        <title>The Musa troglodytarum L. genome provides insights into the mechanism of non-climacteric behaviour and enrichment of carotenoids.</title>
        <authorList>
            <person name="Wang J."/>
        </authorList>
    </citation>
    <scope>NUCLEOTIDE SEQUENCE</scope>
    <source>
        <tissue evidence="6">Leaf</tissue>
    </source>
</reference>
<feature type="region of interest" description="Disordered" evidence="4">
    <location>
        <begin position="1337"/>
        <end position="1380"/>
    </location>
</feature>
<feature type="region of interest" description="Disordered" evidence="4">
    <location>
        <begin position="441"/>
        <end position="524"/>
    </location>
</feature>
<name>A0A9E7FV13_9LILI</name>
<keyword evidence="7" id="KW-1185">Reference proteome</keyword>
<feature type="compositionally biased region" description="Polar residues" evidence="4">
    <location>
        <begin position="860"/>
        <end position="889"/>
    </location>
</feature>
<feature type="compositionally biased region" description="Basic and acidic residues" evidence="4">
    <location>
        <begin position="909"/>
        <end position="918"/>
    </location>
</feature>
<evidence type="ECO:0000256" key="3">
    <source>
        <dbReference type="ARBA" id="ARBA00022833"/>
    </source>
</evidence>
<dbReference type="GO" id="GO:0008270">
    <property type="term" value="F:zinc ion binding"/>
    <property type="evidence" value="ECO:0007669"/>
    <property type="project" value="UniProtKB-KW"/>
</dbReference>
<dbReference type="PANTHER" id="PTHR46524">
    <property type="entry name" value="CW-TYPE ZINC FINGER"/>
    <property type="match status" value="1"/>
</dbReference>
<dbReference type="Pfam" id="PF24756">
    <property type="entry name" value="THD_CWZF3-5-7"/>
    <property type="match status" value="1"/>
</dbReference>
<dbReference type="InterPro" id="IPR011124">
    <property type="entry name" value="Znf_CW"/>
</dbReference>
<proteinExistence type="predicted"/>
<feature type="region of interest" description="Disordered" evidence="4">
    <location>
        <begin position="827"/>
        <end position="953"/>
    </location>
</feature>
<feature type="compositionally biased region" description="Basic and acidic residues" evidence="4">
    <location>
        <begin position="315"/>
        <end position="326"/>
    </location>
</feature>
<organism evidence="6 7">
    <name type="scientific">Musa troglodytarum</name>
    <name type="common">fe'i banana</name>
    <dbReference type="NCBI Taxonomy" id="320322"/>
    <lineage>
        <taxon>Eukaryota</taxon>
        <taxon>Viridiplantae</taxon>
        <taxon>Streptophyta</taxon>
        <taxon>Embryophyta</taxon>
        <taxon>Tracheophyta</taxon>
        <taxon>Spermatophyta</taxon>
        <taxon>Magnoliopsida</taxon>
        <taxon>Liliopsida</taxon>
        <taxon>Zingiberales</taxon>
        <taxon>Musaceae</taxon>
        <taxon>Musa</taxon>
    </lineage>
</organism>
<evidence type="ECO:0000313" key="7">
    <source>
        <dbReference type="Proteomes" id="UP001055439"/>
    </source>
</evidence>
<evidence type="ECO:0000313" key="6">
    <source>
        <dbReference type="EMBL" id="URE01457.1"/>
    </source>
</evidence>
<dbReference type="EMBL" id="CP097507">
    <property type="protein sequence ID" value="URE01457.1"/>
    <property type="molecule type" value="Genomic_DNA"/>
</dbReference>
<evidence type="ECO:0000256" key="4">
    <source>
        <dbReference type="SAM" id="MobiDB-lite"/>
    </source>
</evidence>
<feature type="domain" description="CW-type" evidence="5">
    <location>
        <begin position="721"/>
        <end position="774"/>
    </location>
</feature>
<evidence type="ECO:0000259" key="5">
    <source>
        <dbReference type="PROSITE" id="PS51050"/>
    </source>
</evidence>
<feature type="region of interest" description="Disordered" evidence="4">
    <location>
        <begin position="1"/>
        <end position="41"/>
    </location>
</feature>
<evidence type="ECO:0000256" key="1">
    <source>
        <dbReference type="ARBA" id="ARBA00022723"/>
    </source>
</evidence>
<feature type="region of interest" description="Disordered" evidence="4">
    <location>
        <begin position="538"/>
        <end position="570"/>
    </location>
</feature>
<dbReference type="Gene3D" id="3.30.40.100">
    <property type="match status" value="1"/>
</dbReference>